<comment type="caution">
    <text evidence="6">The sequence shown here is derived from an EMBL/GenBank/DDBJ whole genome shotgun (WGS) entry which is preliminary data.</text>
</comment>
<keyword evidence="3" id="KW-0479">Metal-binding</keyword>
<keyword evidence="2 5" id="KW-0813">Transport</keyword>
<dbReference type="PRINTS" id="PR00691">
    <property type="entry name" value="ADHESINB"/>
</dbReference>
<dbReference type="EMBL" id="QZCE01000002">
    <property type="protein sequence ID" value="NEZ66805.1"/>
    <property type="molecule type" value="Genomic_DNA"/>
</dbReference>
<gene>
    <name evidence="6" type="ORF">D0962_29310</name>
</gene>
<comment type="subcellular location">
    <subcellularLocation>
        <location evidence="1">Cell envelope</location>
    </subcellularLocation>
</comment>
<evidence type="ECO:0000256" key="3">
    <source>
        <dbReference type="ARBA" id="ARBA00022723"/>
    </source>
</evidence>
<dbReference type="InterPro" id="IPR006128">
    <property type="entry name" value="Lipoprotein_PsaA-like"/>
</dbReference>
<dbReference type="Proteomes" id="UP000473574">
    <property type="component" value="Unassembled WGS sequence"/>
</dbReference>
<evidence type="ECO:0000313" key="6">
    <source>
        <dbReference type="EMBL" id="NEZ66805.1"/>
    </source>
</evidence>
<dbReference type="Gene3D" id="3.40.50.1980">
    <property type="entry name" value="Nitrogenase molybdenum iron protein domain"/>
    <property type="match status" value="1"/>
</dbReference>
<dbReference type="GO" id="GO:0030313">
    <property type="term" value="C:cell envelope"/>
    <property type="evidence" value="ECO:0007669"/>
    <property type="project" value="UniProtKB-SubCell"/>
</dbReference>
<dbReference type="PRINTS" id="PR00690">
    <property type="entry name" value="ADHESNFAMILY"/>
</dbReference>
<evidence type="ECO:0000256" key="2">
    <source>
        <dbReference type="ARBA" id="ARBA00022448"/>
    </source>
</evidence>
<evidence type="ECO:0000256" key="5">
    <source>
        <dbReference type="RuleBase" id="RU003512"/>
    </source>
</evidence>
<dbReference type="PANTHER" id="PTHR42953">
    <property type="entry name" value="HIGH-AFFINITY ZINC UPTAKE SYSTEM PROTEIN ZNUA-RELATED"/>
    <property type="match status" value="1"/>
</dbReference>
<reference evidence="6 7" key="1">
    <citation type="journal article" date="2020" name="Microb. Ecol.">
        <title>Ecogenomics of the Marine Benthic Filamentous Cyanobacterium Adonisia.</title>
        <authorList>
            <person name="Walter J.M."/>
            <person name="Coutinho F.H."/>
            <person name="Leomil L."/>
            <person name="Hargreaves P.I."/>
            <person name="Campeao M.E."/>
            <person name="Vieira V.V."/>
            <person name="Silva B.S."/>
            <person name="Fistarol G.O."/>
            <person name="Salomon P.S."/>
            <person name="Sawabe T."/>
            <person name="Mino S."/>
            <person name="Hosokawa M."/>
            <person name="Miyashita H."/>
            <person name="Maruyama F."/>
            <person name="van Verk M.C."/>
            <person name="Dutilh B.E."/>
            <person name="Thompson C.C."/>
            <person name="Thompson F.L."/>
        </authorList>
    </citation>
    <scope>NUCLEOTIDE SEQUENCE [LARGE SCALE GENOMIC DNA]</scope>
    <source>
        <strain evidence="6 7">CCMR0082</strain>
    </source>
</reference>
<name>A0A6M0SE86_9CYAN</name>
<sequence length="119" mass="12389">MLSNHQVLSSNKRGSGLLRISKLGWIASVSMLVGLVGCAQPAAQNDTAASGDNTTTAVNLPQVVATTSVLCDLTQQIAQDTVALTCLMEPGQDPHTYAAAPSDRKAIDEADLVLYDGYG</sequence>
<dbReference type="GO" id="GO:0046872">
    <property type="term" value="F:metal ion binding"/>
    <property type="evidence" value="ECO:0007669"/>
    <property type="project" value="UniProtKB-KW"/>
</dbReference>
<accession>A0A6M0SE86</accession>
<dbReference type="Pfam" id="PF01297">
    <property type="entry name" value="ZnuA"/>
    <property type="match status" value="1"/>
</dbReference>
<dbReference type="GO" id="GO:0007155">
    <property type="term" value="P:cell adhesion"/>
    <property type="evidence" value="ECO:0007669"/>
    <property type="project" value="InterPro"/>
</dbReference>
<proteinExistence type="inferred from homology"/>
<dbReference type="InterPro" id="IPR006129">
    <property type="entry name" value="AdhesinB"/>
</dbReference>
<feature type="non-terminal residue" evidence="6">
    <location>
        <position position="119"/>
    </location>
</feature>
<evidence type="ECO:0000256" key="1">
    <source>
        <dbReference type="ARBA" id="ARBA00004196"/>
    </source>
</evidence>
<dbReference type="GO" id="GO:0030001">
    <property type="term" value="P:metal ion transport"/>
    <property type="evidence" value="ECO:0007669"/>
    <property type="project" value="InterPro"/>
</dbReference>
<protein>
    <submittedName>
        <fullName evidence="6">Zinc ABC transporter substrate-binding protein</fullName>
    </submittedName>
</protein>
<comment type="similarity">
    <text evidence="5">Belongs to the bacterial solute-binding protein 9 family.</text>
</comment>
<dbReference type="InterPro" id="IPR050492">
    <property type="entry name" value="Bact_metal-bind_prot9"/>
</dbReference>
<dbReference type="InterPro" id="IPR006127">
    <property type="entry name" value="ZnuA-like"/>
</dbReference>
<dbReference type="SUPFAM" id="SSF53807">
    <property type="entry name" value="Helical backbone' metal receptor"/>
    <property type="match status" value="1"/>
</dbReference>
<evidence type="ECO:0000313" key="7">
    <source>
        <dbReference type="Proteomes" id="UP000473574"/>
    </source>
</evidence>
<dbReference type="PANTHER" id="PTHR42953:SF1">
    <property type="entry name" value="METAL-BINDING PROTEIN HI_0362-RELATED"/>
    <property type="match status" value="1"/>
</dbReference>
<evidence type="ECO:0000256" key="4">
    <source>
        <dbReference type="ARBA" id="ARBA00022729"/>
    </source>
</evidence>
<keyword evidence="4" id="KW-0732">Signal</keyword>
<organism evidence="6 7">
    <name type="scientific">Adonisia turfae CCMR0082</name>
    <dbReference type="NCBI Taxonomy" id="2304604"/>
    <lineage>
        <taxon>Bacteria</taxon>
        <taxon>Bacillati</taxon>
        <taxon>Cyanobacteriota</taxon>
        <taxon>Adonisia</taxon>
        <taxon>Adonisia turfae</taxon>
    </lineage>
</organism>
<dbReference type="AlphaFoldDB" id="A0A6M0SE86"/>